<dbReference type="Proteomes" id="UP000177690">
    <property type="component" value="Unassembled WGS sequence"/>
</dbReference>
<reference evidence="1 2" key="1">
    <citation type="journal article" date="2016" name="Nat. Commun.">
        <title>Thousands of microbial genomes shed light on interconnected biogeochemical processes in an aquifer system.</title>
        <authorList>
            <person name="Anantharaman K."/>
            <person name="Brown C.T."/>
            <person name="Hug L.A."/>
            <person name="Sharon I."/>
            <person name="Castelle C.J."/>
            <person name="Probst A.J."/>
            <person name="Thomas B.C."/>
            <person name="Singh A."/>
            <person name="Wilkins M.J."/>
            <person name="Karaoz U."/>
            <person name="Brodie E.L."/>
            <person name="Williams K.H."/>
            <person name="Hubbard S.S."/>
            <person name="Banfield J.F."/>
        </authorList>
    </citation>
    <scope>NUCLEOTIDE SEQUENCE [LARGE SCALE GENOMIC DNA]</scope>
</reference>
<gene>
    <name evidence="1" type="ORF">A3I24_01480</name>
</gene>
<dbReference type="STRING" id="1798409.A3I24_01480"/>
<accession>A0A1G1ZTN6</accession>
<dbReference type="AlphaFoldDB" id="A0A1G1ZTN6"/>
<evidence type="ECO:0000313" key="2">
    <source>
        <dbReference type="Proteomes" id="UP000177690"/>
    </source>
</evidence>
<dbReference type="SUPFAM" id="SSF50447">
    <property type="entry name" value="Translation proteins"/>
    <property type="match status" value="1"/>
</dbReference>
<proteinExistence type="predicted"/>
<comment type="caution">
    <text evidence="1">The sequence shown here is derived from an EMBL/GenBank/DDBJ whole genome shotgun (WGS) entry which is preliminary data.</text>
</comment>
<protein>
    <recommendedName>
        <fullName evidence="3">Translation elongation factor-like protein</fullName>
    </recommendedName>
</protein>
<organism evidence="1 2">
    <name type="scientific">Candidatus Harrisonbacteria bacterium RIFCSPLOWO2_02_FULL_41_13b</name>
    <dbReference type="NCBI Taxonomy" id="1798409"/>
    <lineage>
        <taxon>Bacteria</taxon>
        <taxon>Candidatus Harrisoniibacteriota</taxon>
    </lineage>
</organism>
<evidence type="ECO:0008006" key="3">
    <source>
        <dbReference type="Google" id="ProtNLM"/>
    </source>
</evidence>
<dbReference type="EMBL" id="MHJL01000015">
    <property type="protein sequence ID" value="OGY67841.1"/>
    <property type="molecule type" value="Genomic_DNA"/>
</dbReference>
<dbReference type="InterPro" id="IPR009000">
    <property type="entry name" value="Transl_B-barrel_sf"/>
</dbReference>
<evidence type="ECO:0000313" key="1">
    <source>
        <dbReference type="EMBL" id="OGY67841.1"/>
    </source>
</evidence>
<sequence length="102" mass="11457">MKKVLKTKKKLVKKVAKKVVKEKPIGKVTHYYGGIGVAIVKFNKAVKKEEKVCFYNSSGEFDQVIGSMQFDHKDIVVAKKGQEVGIKVDQKVREGDEIYAAK</sequence>
<name>A0A1G1ZTN6_9BACT</name>